<evidence type="ECO:0008006" key="3">
    <source>
        <dbReference type="Google" id="ProtNLM"/>
    </source>
</evidence>
<dbReference type="KEGG" id="vg:55412250"/>
<reference evidence="1 2" key="1">
    <citation type="journal article" date="2013" name="PLoS Genet.">
        <title>Expanding the Marine Virosphere Using Metagenomics.</title>
        <authorList>
            <person name="Mizuno C.M."/>
            <person name="Rodriguez-Valera F."/>
            <person name="Kimes N.E."/>
            <person name="Ghai R."/>
        </authorList>
    </citation>
    <scope>NUCLEOTIDE SEQUENCE [LARGE SCALE GENOMIC DNA]</scope>
    <source>
        <strain evidence="1">UvMED-CGR-C79-MedDCM-OCT-S37-C6</strain>
    </source>
</reference>
<accession>A0A6S4PM50</accession>
<protein>
    <recommendedName>
        <fullName evidence="3">Major tropism determinant N-terminal domain-containing protein</fullName>
    </recommendedName>
</protein>
<dbReference type="EMBL" id="AP013546">
    <property type="protein sequence ID" value="BAQ94344.1"/>
    <property type="molecule type" value="Genomic_DNA"/>
</dbReference>
<dbReference type="RefSeq" id="YP_009777600.1">
    <property type="nucleotide sequence ID" value="NC_047700.1"/>
</dbReference>
<organism evidence="1 2">
    <name type="scientific">uncultured phage_MedDCM-OCT-S37-C6</name>
    <dbReference type="NCBI Taxonomy" id="2740804"/>
    <lineage>
        <taxon>Viruses</taxon>
        <taxon>Duplodnaviria</taxon>
        <taxon>Heunggongvirae</taxon>
        <taxon>Uroviricota</taxon>
        <taxon>Caudoviricetes</taxon>
        <taxon>Autographivirales</taxon>
        <taxon>Oinezvirus</taxon>
        <taxon>Oinezvirus S37C6</taxon>
    </lineage>
</organism>
<evidence type="ECO:0000313" key="1">
    <source>
        <dbReference type="EMBL" id="BAQ94344.1"/>
    </source>
</evidence>
<sequence>MPTPSNRTPIRVARGTTSNLNSSISDIQEGEIVFSTDDNKLLVKEGSSLTDTQANVAAKANVASPTFTGTVTIPAGASIADIGTTIQAYDADTAKTDVAQTYTAGQRAEVTTLTSSSGSVAIDFSASNNFKLTLSEAVTAITASNATAGQSGSIFIEQPSSGGPYAVGGWVAAFLFSGAAAPTITQTASKCDRVDYTILSATQIQVVWTGNY</sequence>
<dbReference type="Proteomes" id="UP000504913">
    <property type="component" value="Segment"/>
</dbReference>
<proteinExistence type="predicted"/>
<name>A0A6S4PM50_9CAUD</name>
<dbReference type="GeneID" id="55412250"/>
<evidence type="ECO:0000313" key="2">
    <source>
        <dbReference type="Proteomes" id="UP000504913"/>
    </source>
</evidence>
<keyword evidence="2" id="KW-1185">Reference proteome</keyword>